<evidence type="ECO:0000313" key="2">
    <source>
        <dbReference type="Proteomes" id="UP000680038"/>
    </source>
</evidence>
<dbReference type="EMBL" id="CAJRAF010000002">
    <property type="protein sequence ID" value="CAG5003238.1"/>
    <property type="molecule type" value="Genomic_DNA"/>
</dbReference>
<dbReference type="Proteomes" id="UP000680038">
    <property type="component" value="Unassembled WGS sequence"/>
</dbReference>
<dbReference type="AlphaFoldDB" id="A0A916JDV7"/>
<reference evidence="1" key="1">
    <citation type="submission" date="2021-04" db="EMBL/GenBank/DDBJ databases">
        <authorList>
            <person name="Rodrigo-Torres L."/>
            <person name="Arahal R. D."/>
            <person name="Lucena T."/>
        </authorList>
    </citation>
    <scope>NUCLEOTIDE SEQUENCE</scope>
    <source>
        <strain evidence="1">CECT 9275</strain>
    </source>
</reference>
<organism evidence="1 2">
    <name type="scientific">Dyadobacter helix</name>
    <dbReference type="NCBI Taxonomy" id="2822344"/>
    <lineage>
        <taxon>Bacteria</taxon>
        <taxon>Pseudomonadati</taxon>
        <taxon>Bacteroidota</taxon>
        <taxon>Cytophagia</taxon>
        <taxon>Cytophagales</taxon>
        <taxon>Spirosomataceae</taxon>
        <taxon>Dyadobacter</taxon>
    </lineage>
</organism>
<accession>A0A916JDV7</accession>
<evidence type="ECO:0000313" key="1">
    <source>
        <dbReference type="EMBL" id="CAG5003238.1"/>
    </source>
</evidence>
<proteinExistence type="predicted"/>
<protein>
    <submittedName>
        <fullName evidence="1">Uncharacterized protein</fullName>
    </submittedName>
</protein>
<sequence length="34" mass="3976">MNKPGEFDRLWVDAGFTSKDMVYTFELVKRFGCS</sequence>
<gene>
    <name evidence="1" type="ORF">DYBT9275_03108</name>
</gene>
<keyword evidence="2" id="KW-1185">Reference proteome</keyword>
<name>A0A916JDV7_9BACT</name>
<comment type="caution">
    <text evidence="1">The sequence shown here is derived from an EMBL/GenBank/DDBJ whole genome shotgun (WGS) entry which is preliminary data.</text>
</comment>